<feature type="region of interest" description="Disordered" evidence="1">
    <location>
        <begin position="243"/>
        <end position="275"/>
    </location>
</feature>
<evidence type="ECO:0000256" key="1">
    <source>
        <dbReference type="SAM" id="MobiDB-lite"/>
    </source>
</evidence>
<feature type="transmembrane region" description="Helical" evidence="2">
    <location>
        <begin position="89"/>
        <end position="108"/>
    </location>
</feature>
<name>A0AAJ6AF58_9MICC</name>
<evidence type="ECO:0000313" key="4">
    <source>
        <dbReference type="Proteomes" id="UP001224674"/>
    </source>
</evidence>
<accession>A0AAJ6AF58</accession>
<feature type="compositionally biased region" description="Acidic residues" evidence="1">
    <location>
        <begin position="258"/>
        <end position="274"/>
    </location>
</feature>
<dbReference type="Proteomes" id="UP001224674">
    <property type="component" value="Chromosome"/>
</dbReference>
<evidence type="ECO:0000256" key="2">
    <source>
        <dbReference type="SAM" id="Phobius"/>
    </source>
</evidence>
<dbReference type="AlphaFoldDB" id="A0AAJ6AF58"/>
<sequence>MAETPPATPPSPTSPPTPNVAPQQPDYGIPVDAGHSVDAELPAEASMPAISADPVATNQGYAPGAQASPEAYTQPAVAKPMSRKTKRNLLIVLIAVVVLAGLIVAFFVTRSVLASSTFGPDKKVEEYLQAVVDGEASTAVELADPNVTNDRRGLLNDEVYAAVENRPTEYRIGEVGEQDDAGNVTVEAFLTQDGREYPITVELTAEGNQAVLFDDWRITSAPWSYVYMSQGPSTLEVNGVETELSPATEGTEISEGPSPEDSDYFSDEPQDGDVDVPSLDEPGMMPALPGTYTFQAPEGSTYVFYGDDISITVTAETSDPTAAEIVHFEQQYTDQLIEDVVADVESRLASCVTNENVIVVPECEAVSYESTIYEATRIVSRNWSEGPTIRLNSDNDSGYSLGDDQVPAEELTGDLFVTVDAELEIEYEYRDEGDEDWEESSTTLNLFTPLSVTDEALSVVVDGDSLSVDYSSLREMNPSNVKSDTYSNYDSPAEPSNGEDGPDET</sequence>
<gene>
    <name evidence="3" type="ORF">QDX21_07270</name>
</gene>
<feature type="region of interest" description="Disordered" evidence="1">
    <location>
        <begin position="474"/>
        <end position="505"/>
    </location>
</feature>
<evidence type="ECO:0008006" key="5">
    <source>
        <dbReference type="Google" id="ProtNLM"/>
    </source>
</evidence>
<evidence type="ECO:0000313" key="3">
    <source>
        <dbReference type="EMBL" id="WGH92135.1"/>
    </source>
</evidence>
<organism evidence="3 4">
    <name type="scientific">Auritidibacter ignavus</name>
    <dbReference type="NCBI Taxonomy" id="678932"/>
    <lineage>
        <taxon>Bacteria</taxon>
        <taxon>Bacillati</taxon>
        <taxon>Actinomycetota</taxon>
        <taxon>Actinomycetes</taxon>
        <taxon>Micrococcales</taxon>
        <taxon>Micrococcaceae</taxon>
        <taxon>Auritidibacter</taxon>
    </lineage>
</organism>
<keyword evidence="2" id="KW-0472">Membrane</keyword>
<feature type="compositionally biased region" description="Pro residues" evidence="1">
    <location>
        <begin position="1"/>
        <end position="19"/>
    </location>
</feature>
<dbReference type="EMBL" id="CP122566">
    <property type="protein sequence ID" value="WGH92135.1"/>
    <property type="molecule type" value="Genomic_DNA"/>
</dbReference>
<keyword evidence="4" id="KW-1185">Reference proteome</keyword>
<protein>
    <recommendedName>
        <fullName evidence="5">DUF4878 domain-containing protein</fullName>
    </recommendedName>
</protein>
<dbReference type="RefSeq" id="WP_279674378.1">
    <property type="nucleotide sequence ID" value="NZ_CP122565.1"/>
</dbReference>
<feature type="region of interest" description="Disordered" evidence="1">
    <location>
        <begin position="1"/>
        <end position="35"/>
    </location>
</feature>
<feature type="region of interest" description="Disordered" evidence="1">
    <location>
        <begin position="57"/>
        <end position="79"/>
    </location>
</feature>
<proteinExistence type="predicted"/>
<keyword evidence="2" id="KW-1133">Transmembrane helix</keyword>
<feature type="compositionally biased region" description="Polar residues" evidence="1">
    <location>
        <begin position="477"/>
        <end position="490"/>
    </location>
</feature>
<keyword evidence="2" id="KW-0812">Transmembrane</keyword>
<reference evidence="3 4" key="1">
    <citation type="submission" date="2023-03" db="EMBL/GenBank/DDBJ databases">
        <title>Complete genome sequences of several Auritidibacter ignavus strains isolated from ear infections.</title>
        <authorList>
            <person name="Baehr T."/>
            <person name="Baumhoegger A.M."/>
        </authorList>
    </citation>
    <scope>NUCLEOTIDE SEQUENCE [LARGE SCALE GENOMIC DNA]</scope>
    <source>
        <strain evidence="3 4">BABAE-6</strain>
    </source>
</reference>